<evidence type="ECO:0000259" key="6">
    <source>
        <dbReference type="PROSITE" id="PS51332"/>
    </source>
</evidence>
<gene>
    <name evidence="9" type="ORF">ACEZDB_14720</name>
    <name evidence="8" type="ORF">ACEZDG_18675</name>
</gene>
<dbReference type="InterPro" id="IPR006158">
    <property type="entry name" value="Cobalamin-bd"/>
</dbReference>
<reference evidence="10 11" key="1">
    <citation type="submission" date="2024-09" db="EMBL/GenBank/DDBJ databases">
        <authorList>
            <person name="Lee S.D."/>
        </authorList>
    </citation>
    <scope>NUCLEOTIDE SEQUENCE [LARGE SCALE GENOMIC DNA]</scope>
    <source>
        <strain evidence="8 11">N1-1</strain>
        <strain evidence="9 10">N1-3</strain>
    </source>
</reference>
<keyword evidence="4" id="KW-0408">Iron</keyword>
<dbReference type="EMBL" id="JBHEZY010000005">
    <property type="protein sequence ID" value="MFC1431899.1"/>
    <property type="molecule type" value="Genomic_DNA"/>
</dbReference>
<organism evidence="8 11">
    <name type="scientific">Streptacidiphilus alkalitolerans</name>
    <dbReference type="NCBI Taxonomy" id="3342712"/>
    <lineage>
        <taxon>Bacteria</taxon>
        <taxon>Bacillati</taxon>
        <taxon>Actinomycetota</taxon>
        <taxon>Actinomycetes</taxon>
        <taxon>Kitasatosporales</taxon>
        <taxon>Streptomycetaceae</taxon>
        <taxon>Streptacidiphilus</taxon>
    </lineage>
</organism>
<dbReference type="InterPro" id="IPR023404">
    <property type="entry name" value="rSAM_horseshoe"/>
</dbReference>
<feature type="domain" description="B12-binding" evidence="6">
    <location>
        <begin position="148"/>
        <end position="290"/>
    </location>
</feature>
<evidence type="ECO:0000256" key="3">
    <source>
        <dbReference type="ARBA" id="ARBA00022723"/>
    </source>
</evidence>
<dbReference type="InterPro" id="IPR051198">
    <property type="entry name" value="BchE-like"/>
</dbReference>
<evidence type="ECO:0000313" key="9">
    <source>
        <dbReference type="EMBL" id="MFC1431899.1"/>
    </source>
</evidence>
<comment type="cofactor">
    <cofactor evidence="1">
        <name>[4Fe-4S] cluster</name>
        <dbReference type="ChEBI" id="CHEBI:49883"/>
    </cofactor>
</comment>
<evidence type="ECO:0000313" key="10">
    <source>
        <dbReference type="Proteomes" id="UP001592530"/>
    </source>
</evidence>
<dbReference type="InterPro" id="IPR058240">
    <property type="entry name" value="rSAM_sf"/>
</dbReference>
<keyword evidence="2" id="KW-0949">S-adenosyl-L-methionine</keyword>
<dbReference type="Gene3D" id="3.80.30.20">
    <property type="entry name" value="tm_1862 like domain"/>
    <property type="match status" value="1"/>
</dbReference>
<proteinExistence type="predicted"/>
<dbReference type="RefSeq" id="WP_380510622.1">
    <property type="nucleotide sequence ID" value="NZ_JBHEZX010000007.1"/>
</dbReference>
<evidence type="ECO:0000256" key="4">
    <source>
        <dbReference type="ARBA" id="ARBA00023004"/>
    </source>
</evidence>
<accession>A0ABV6VCI6</accession>
<dbReference type="PROSITE" id="PS51332">
    <property type="entry name" value="B12_BINDING"/>
    <property type="match status" value="1"/>
</dbReference>
<evidence type="ECO:0000259" key="7">
    <source>
        <dbReference type="PROSITE" id="PS51918"/>
    </source>
</evidence>
<dbReference type="Gene3D" id="3.40.50.280">
    <property type="entry name" value="Cobalamin-binding domain"/>
    <property type="match status" value="1"/>
</dbReference>
<dbReference type="InterPro" id="IPR007197">
    <property type="entry name" value="rSAM"/>
</dbReference>
<evidence type="ECO:0000256" key="5">
    <source>
        <dbReference type="ARBA" id="ARBA00023014"/>
    </source>
</evidence>
<dbReference type="InterPro" id="IPR006638">
    <property type="entry name" value="Elp3/MiaA/NifB-like_rSAM"/>
</dbReference>
<dbReference type="EMBL" id="JBHEZX010000007">
    <property type="protein sequence ID" value="MFC1411292.1"/>
    <property type="molecule type" value="Genomic_DNA"/>
</dbReference>
<sequence length="732" mass="79935">MELQVSPRSRAHRPENADLPFLLINPPLTDPTYPYHSISYLVASCEEFGFTGHRCVDANIDALNHLARPEYVGPLLDEAAEFRAAMGGRPSLTRAEELRYQSALAGVGVATDFVQRAVRVFRSSEDFHHYPTYRQATLAVQRWMKLLSLRSLPGAYSGFGLRTNGPVNYLSHHDLSDPDVLDAVCGPFLDYIEGPFRELLRGSDWRLVGLSVNYAAQLPFALRMAREIRAVLPDAVVVFGGTEICDDVKYARDSADVWTMFPDADLIVPGEGESPLVDILCAVRDGAPFERIAGVLTRSGSRKGMKLNYEHVGLLPTPKYDVWDWDAYWSPEPVVLYSPTRGCYWNKCTFCDYGLNTDRPTSPSRERPVELVLRDLDAISALSRTLYFSVDAMSPRYLRRLAEGMAEADLGFRWSAELRLERTFPKRGTAELLKSAGCVSIAFGYESATQRILDLIDKGVRIDEVPEILRQLAGADIGAQLMGFTGFPSETPEEAAETYAFLARHRELWSLAGVGEFSLTPGSIVAKQPQRFGVGVMDLPASHDIARAMGWRDLATGAEHWPGAEESGVDESLKAQVRLKLAGRPFVGGIDSSHTLLYFSENGRALLPGNTAEQPRVTLVDEQVLGVPFASLDGLTSVADLEAEYLRRLQTAAGVDHRAMAAWLSGAGAGAPGTSLAMVLPGGSPMSLDAGPVRGDFAKILRSLQIMQNPGAANPGAARPDTVAPVLVGVHD</sequence>
<dbReference type="SUPFAM" id="SSF102114">
    <property type="entry name" value="Radical SAM enzymes"/>
    <property type="match status" value="1"/>
</dbReference>
<evidence type="ECO:0000256" key="2">
    <source>
        <dbReference type="ARBA" id="ARBA00022691"/>
    </source>
</evidence>
<evidence type="ECO:0000313" key="8">
    <source>
        <dbReference type="EMBL" id="MFC1411292.1"/>
    </source>
</evidence>
<evidence type="ECO:0000256" key="1">
    <source>
        <dbReference type="ARBA" id="ARBA00001966"/>
    </source>
</evidence>
<dbReference type="PANTHER" id="PTHR43409:SF7">
    <property type="entry name" value="BLL1977 PROTEIN"/>
    <property type="match status" value="1"/>
</dbReference>
<name>A0ABV6VCI6_9ACTN</name>
<keyword evidence="3" id="KW-0479">Metal-binding</keyword>
<keyword evidence="11" id="KW-1185">Reference proteome</keyword>
<keyword evidence="5" id="KW-0411">Iron-sulfur</keyword>
<dbReference type="SFLD" id="SFLDS00029">
    <property type="entry name" value="Radical_SAM"/>
    <property type="match status" value="1"/>
</dbReference>
<dbReference type="Pfam" id="PF04055">
    <property type="entry name" value="Radical_SAM"/>
    <property type="match status" value="1"/>
</dbReference>
<dbReference type="Proteomes" id="UP001592530">
    <property type="component" value="Unassembled WGS sequence"/>
</dbReference>
<dbReference type="Proteomes" id="UP001592582">
    <property type="component" value="Unassembled WGS sequence"/>
</dbReference>
<evidence type="ECO:0000313" key="11">
    <source>
        <dbReference type="Proteomes" id="UP001592582"/>
    </source>
</evidence>
<dbReference type="PANTHER" id="PTHR43409">
    <property type="entry name" value="ANAEROBIC MAGNESIUM-PROTOPORPHYRIN IX MONOMETHYL ESTER CYCLASE-RELATED"/>
    <property type="match status" value="1"/>
</dbReference>
<protein>
    <submittedName>
        <fullName evidence="8">Radical SAM protein</fullName>
    </submittedName>
</protein>
<feature type="domain" description="Radical SAM core" evidence="7">
    <location>
        <begin position="329"/>
        <end position="553"/>
    </location>
</feature>
<dbReference type="PROSITE" id="PS51918">
    <property type="entry name" value="RADICAL_SAM"/>
    <property type="match status" value="1"/>
</dbReference>
<dbReference type="SMART" id="SM00729">
    <property type="entry name" value="Elp3"/>
    <property type="match status" value="1"/>
</dbReference>
<comment type="caution">
    <text evidence="8">The sequence shown here is derived from an EMBL/GenBank/DDBJ whole genome shotgun (WGS) entry which is preliminary data.</text>
</comment>
<dbReference type="SFLD" id="SFLDG01082">
    <property type="entry name" value="B12-binding_domain_containing"/>
    <property type="match status" value="1"/>
</dbReference>